<organism evidence="1 2">
    <name type="scientific">Paracidovorax citrulli (strain AAC00-1)</name>
    <name type="common">Acidovorax citrulli</name>
    <dbReference type="NCBI Taxonomy" id="397945"/>
    <lineage>
        <taxon>Bacteria</taxon>
        <taxon>Pseudomonadati</taxon>
        <taxon>Pseudomonadota</taxon>
        <taxon>Betaproteobacteria</taxon>
        <taxon>Burkholderiales</taxon>
        <taxon>Comamonadaceae</taxon>
        <taxon>Paracidovorax</taxon>
    </lineage>
</organism>
<accession>A1TIN9</accession>
<evidence type="ECO:0000313" key="2">
    <source>
        <dbReference type="Proteomes" id="UP000002596"/>
    </source>
</evidence>
<evidence type="ECO:0000313" key="1">
    <source>
        <dbReference type="EMBL" id="ABM30827.1"/>
    </source>
</evidence>
<gene>
    <name evidence="1" type="ordered locus">Aave_0218</name>
</gene>
<dbReference type="Proteomes" id="UP000002596">
    <property type="component" value="Chromosome"/>
</dbReference>
<dbReference type="KEGG" id="aav:Aave_0218"/>
<dbReference type="AlphaFoldDB" id="A1TIN9"/>
<name>A1TIN9_PARC0</name>
<reference evidence="1 2" key="1">
    <citation type="submission" date="2006-12" db="EMBL/GenBank/DDBJ databases">
        <title>Complete sequence of Acidovorax avenae subsp. citrulli AAC00-1.</title>
        <authorList>
            <consortium name="US DOE Joint Genome Institute"/>
            <person name="Copeland A."/>
            <person name="Lucas S."/>
            <person name="Lapidus A."/>
            <person name="Barry K."/>
            <person name="Detter J.C."/>
            <person name="Glavina del Rio T."/>
            <person name="Dalin E."/>
            <person name="Tice H."/>
            <person name="Pitluck S."/>
            <person name="Kiss H."/>
            <person name="Brettin T."/>
            <person name="Bruce D."/>
            <person name="Han C."/>
            <person name="Tapia R."/>
            <person name="Gilna P."/>
            <person name="Schmutz J."/>
            <person name="Larimer F."/>
            <person name="Land M."/>
            <person name="Hauser L."/>
            <person name="Kyrpides N."/>
            <person name="Kim E."/>
            <person name="Stahl D."/>
            <person name="Richardson P."/>
        </authorList>
    </citation>
    <scope>NUCLEOTIDE SEQUENCE [LARGE SCALE GENOMIC DNA]</scope>
    <source>
        <strain evidence="1 2">AAC00-1</strain>
    </source>
</reference>
<protein>
    <submittedName>
        <fullName evidence="1">Uncharacterized protein</fullName>
    </submittedName>
</protein>
<dbReference type="STRING" id="397945.Aave_0218"/>
<dbReference type="HOGENOM" id="CLU_2127997_0_0_4"/>
<dbReference type="EMBL" id="CP000512">
    <property type="protein sequence ID" value="ABM30827.1"/>
    <property type="molecule type" value="Genomic_DNA"/>
</dbReference>
<sequence length="113" mass="11707">MLPHVSVDALLADQGHPCATHPVTLRPVTALLPKRHSRAIVGEKNAQPLHSSPHDMTSHPRPTVPSLLGRFLLAACTLAFGLLLAGCGGSGSDASNGFIAHCGNPDTHCAPKP</sequence>
<proteinExistence type="predicted"/>